<gene>
    <name evidence="2" type="ORF">DFR75_1049</name>
</gene>
<organism evidence="2 3">
    <name type="scientific">Nocardia ignorata</name>
    <dbReference type="NCBI Taxonomy" id="145285"/>
    <lineage>
        <taxon>Bacteria</taxon>
        <taxon>Bacillati</taxon>
        <taxon>Actinomycetota</taxon>
        <taxon>Actinomycetes</taxon>
        <taxon>Mycobacteriales</taxon>
        <taxon>Nocardiaceae</taxon>
        <taxon>Nocardia</taxon>
    </lineage>
</organism>
<evidence type="ECO:0000313" key="3">
    <source>
        <dbReference type="Proteomes" id="UP000295087"/>
    </source>
</evidence>
<dbReference type="InterPro" id="IPR027417">
    <property type="entry name" value="P-loop_NTPase"/>
</dbReference>
<dbReference type="Gene3D" id="3.40.50.300">
    <property type="entry name" value="P-loop containing nucleotide triphosphate hydrolases"/>
    <property type="match status" value="1"/>
</dbReference>
<keyword evidence="3" id="KW-1185">Reference proteome</keyword>
<accession>A0A4R6PLN2</accession>
<protein>
    <recommendedName>
        <fullName evidence="4">Caspase domain-containing protein</fullName>
    </recommendedName>
</protein>
<dbReference type="EMBL" id="SNXK01000004">
    <property type="protein sequence ID" value="TDP37659.1"/>
    <property type="molecule type" value="Genomic_DNA"/>
</dbReference>
<dbReference type="AlphaFoldDB" id="A0A4R6PLN2"/>
<feature type="region of interest" description="Disordered" evidence="1">
    <location>
        <begin position="447"/>
        <end position="472"/>
    </location>
</feature>
<feature type="compositionally biased region" description="Basic and acidic residues" evidence="1">
    <location>
        <begin position="450"/>
        <end position="463"/>
    </location>
</feature>
<comment type="caution">
    <text evidence="2">The sequence shown here is derived from an EMBL/GenBank/DDBJ whole genome shotgun (WGS) entry which is preliminary data.</text>
</comment>
<evidence type="ECO:0000256" key="1">
    <source>
        <dbReference type="SAM" id="MobiDB-lite"/>
    </source>
</evidence>
<name>A0A4R6PLN2_NOCIG</name>
<evidence type="ECO:0000313" key="2">
    <source>
        <dbReference type="EMBL" id="TDP37659.1"/>
    </source>
</evidence>
<evidence type="ECO:0008006" key="4">
    <source>
        <dbReference type="Google" id="ProtNLM"/>
    </source>
</evidence>
<sequence>MQQGEEHGRFTTIVVREYCDPALDDFPNIDGHAARVAELLRHLGFAEDPRVGGSSAPEVQGWLNNWKPGVHRILLYWTGHAQDDGDDLLLFCSDYHDEDNPLGRFSGRELGKLLARRSAIEIVVILDVCKGGVGADVITNAFRTRIARQEFPVGQEPGLAVLTSARAGELARDGVFAAALDHVLREGPPPPTDTIDFWTPHDRLITPTQLYDALRVHLENSGAHQRPDLAQTRSVRKFFPFFINRNYRPNRPDATVATVREHAFTESDLLEHFLVKFRGIDTPTADGWYYAPRPHSQARITDWLSTGEGILVVTGPPGSGKSALLGWLAAMTLPGYRNRAADKIGNIEYAGLPAEGAIDAGIHAKQHTLQECVTQLGAALNLTPPAVGWQEPGLLIEQITRLAEHENRTITILLDALDEAYPADQTRIATDLLAALAAQPRVRVIVGTRPNREDPHQRTDHPNTPDGPWTAEGPLIRALTTDPHRVLRLDTDPGSLHAITTYVTARLMDPTTNSPYHERPALAADTAAVVAAHSDGIFLFARLIARSLLGRETPLDLNDPDNATRFNGGVAQAFEADLADYREDRDRVYGLLAPLAWAQGAGLPRRDIWLALANALARPGVLYTDRDIAWILEHAGAHIIESGEDGQTVYRLYHQAFNDYFQRNIDHTRVQTAITHALLDLTHPS</sequence>
<reference evidence="2 3" key="1">
    <citation type="submission" date="2019-03" db="EMBL/GenBank/DDBJ databases">
        <title>Genomic Encyclopedia of Type Strains, Phase IV (KMG-IV): sequencing the most valuable type-strain genomes for metagenomic binning, comparative biology and taxonomic classification.</title>
        <authorList>
            <person name="Goeker M."/>
        </authorList>
    </citation>
    <scope>NUCLEOTIDE SEQUENCE [LARGE SCALE GENOMIC DNA]</scope>
    <source>
        <strain evidence="2 3">DSM 44496</strain>
    </source>
</reference>
<dbReference type="SUPFAM" id="SSF52540">
    <property type="entry name" value="P-loop containing nucleoside triphosphate hydrolases"/>
    <property type="match status" value="1"/>
</dbReference>
<dbReference type="Proteomes" id="UP000295087">
    <property type="component" value="Unassembled WGS sequence"/>
</dbReference>
<proteinExistence type="predicted"/>
<dbReference type="PANTHER" id="PTHR10039">
    <property type="entry name" value="AMELOGENIN"/>
    <property type="match status" value="1"/>
</dbReference>